<evidence type="ECO:0000313" key="1">
    <source>
        <dbReference type="EMBL" id="QBM87095.1"/>
    </source>
</evidence>
<evidence type="ECO:0000313" key="2">
    <source>
        <dbReference type="Proteomes" id="UP000292447"/>
    </source>
</evidence>
<keyword evidence="2" id="KW-1185">Reference proteome</keyword>
<gene>
    <name evidence="1" type="ORF">METSCH_B02940</name>
</gene>
<accession>A0A4P6XKR2</accession>
<reference evidence="2" key="1">
    <citation type="submission" date="2019-03" db="EMBL/GenBank/DDBJ databases">
        <title>Snf2 controls pulcherriminic acid biosynthesis and connects pigmentation and antifungal activity of the yeast Metschnikowia pulcherrima.</title>
        <authorList>
            <person name="Gore-Lloyd D."/>
            <person name="Sumann I."/>
            <person name="Brachmann A.O."/>
            <person name="Schneeberger K."/>
            <person name="Ortiz-Merino R.A."/>
            <person name="Moreno-Beltran M."/>
            <person name="Schlaefli M."/>
            <person name="Kirner P."/>
            <person name="Santos Kron A."/>
            <person name="Wolfe K.H."/>
            <person name="Piel J."/>
            <person name="Ahrens C.H."/>
            <person name="Henk D."/>
            <person name="Freimoser F.M."/>
        </authorList>
    </citation>
    <scope>NUCLEOTIDE SEQUENCE [LARGE SCALE GENOMIC DNA]</scope>
    <source>
        <strain evidence="2">APC 1.2</strain>
    </source>
</reference>
<name>A0A4P6XKR2_9ASCO</name>
<sequence>MRGVLRHLRRLHTVPEVVLNRDLFNRNQNLHFTHNNQKLIPSINDVSYSTQEQKNIQSRYHSVLEELCNSPEFEDVLRGRTERVQAFLGKKLPLEFPELLSILCGLSNMNIKTSQASAGSLFGDVFTQQDALRQLGKRFFELHCSNSFVFSDVQYLSCTAEDLEQSIAMFSDKESLITKLMNSHDLSECVIPYRGVQSAGLIRNRSTEFRELIKTKSCVASFYSMLGLLVRKFGSELVIKEFWYPKMLHPKQGLLQLALRNK</sequence>
<organism evidence="1 2">
    <name type="scientific">Metschnikowia aff. pulcherrima</name>
    <dbReference type="NCBI Taxonomy" id="2163413"/>
    <lineage>
        <taxon>Eukaryota</taxon>
        <taxon>Fungi</taxon>
        <taxon>Dikarya</taxon>
        <taxon>Ascomycota</taxon>
        <taxon>Saccharomycotina</taxon>
        <taxon>Pichiomycetes</taxon>
        <taxon>Metschnikowiaceae</taxon>
        <taxon>Metschnikowia</taxon>
    </lineage>
</organism>
<dbReference type="EMBL" id="CP034457">
    <property type="protein sequence ID" value="QBM87095.1"/>
    <property type="molecule type" value="Genomic_DNA"/>
</dbReference>
<protein>
    <submittedName>
        <fullName evidence="1">Uncharacterized protein</fullName>
    </submittedName>
</protein>
<dbReference type="AlphaFoldDB" id="A0A4P6XKR2"/>
<dbReference type="Proteomes" id="UP000292447">
    <property type="component" value="Chromosome II"/>
</dbReference>
<proteinExistence type="predicted"/>